<dbReference type="PANTHER" id="PTHR47017:SF1">
    <property type="entry name" value="ACYL-COA"/>
    <property type="match status" value="1"/>
</dbReference>
<organism evidence="1 2">
    <name type="scientific">Enhygromyxa salina</name>
    <dbReference type="NCBI Taxonomy" id="215803"/>
    <lineage>
        <taxon>Bacteria</taxon>
        <taxon>Pseudomonadati</taxon>
        <taxon>Myxococcota</taxon>
        <taxon>Polyangia</taxon>
        <taxon>Nannocystales</taxon>
        <taxon>Nannocystaceae</taxon>
        <taxon>Enhygromyxa</taxon>
    </lineage>
</organism>
<dbReference type="EMBL" id="PVNK01000015">
    <property type="protein sequence ID" value="PRQ05338.1"/>
    <property type="molecule type" value="Genomic_DNA"/>
</dbReference>
<evidence type="ECO:0008006" key="3">
    <source>
        <dbReference type="Google" id="ProtNLM"/>
    </source>
</evidence>
<dbReference type="InterPro" id="IPR007434">
    <property type="entry name" value="FemAB-like"/>
</dbReference>
<accession>A0A2S9YJP8</accession>
<dbReference type="Proteomes" id="UP000237968">
    <property type="component" value="Unassembled WGS sequence"/>
</dbReference>
<keyword evidence="2" id="KW-1185">Reference proteome</keyword>
<dbReference type="OrthoDB" id="9776898at2"/>
<dbReference type="AlphaFoldDB" id="A0A2S9YJP8"/>
<sequence>MLAFVDLTLTERRSIEGVNSASWNALDHAPSPFLEWGFLRALELSGSVGVAAGWDPHYLLVHGAQGGSPDQRGLLGAVAAYVKDHSYGEYIFDFHWARASTRAGIPYYPKLVIAAPATPATGRRILLHPDLDEAGRDAVAQRLIAGVRELADERDCGSIHWLFVTPDERERLVAADFAARSSYQFHWHNRGYEDFDGFLAELTSRKRKQIRKERRRARAAIDGVRFVPGPELDATQRAALDRFYRRTTNLYGGRQYLRPGFFEALLELAPERVRFLEATRASDLIAGALFFETEHGLYGRYWGCDEEIEFLHFEAAYYAGVERCIERGLPLFEAGAQGEHKLLRGFLPAACHSAHWLRHPGLDRGVREFLREEAVAVAHHIDQLEGYGPYRSEGLGRSPSRETD</sequence>
<dbReference type="InterPro" id="IPR016181">
    <property type="entry name" value="Acyl_CoA_acyltransferase"/>
</dbReference>
<dbReference type="SUPFAM" id="SSF55729">
    <property type="entry name" value="Acyl-CoA N-acyltransferases (Nat)"/>
    <property type="match status" value="1"/>
</dbReference>
<comment type="caution">
    <text evidence="1">The sequence shown here is derived from an EMBL/GenBank/DDBJ whole genome shotgun (WGS) entry which is preliminary data.</text>
</comment>
<proteinExistence type="predicted"/>
<evidence type="ECO:0000313" key="1">
    <source>
        <dbReference type="EMBL" id="PRQ05338.1"/>
    </source>
</evidence>
<dbReference type="PANTHER" id="PTHR47017">
    <property type="entry name" value="ACYL-COA"/>
    <property type="match status" value="1"/>
</dbReference>
<evidence type="ECO:0000313" key="2">
    <source>
        <dbReference type="Proteomes" id="UP000237968"/>
    </source>
</evidence>
<gene>
    <name evidence="1" type="ORF">ENSA5_03280</name>
</gene>
<dbReference type="Gene3D" id="3.40.630.30">
    <property type="match status" value="1"/>
</dbReference>
<dbReference type="Pfam" id="PF04339">
    <property type="entry name" value="FemAB_like"/>
    <property type="match status" value="1"/>
</dbReference>
<name>A0A2S9YJP8_9BACT</name>
<protein>
    <recommendedName>
        <fullName evidence="3">GNAT family N-acetyltransferase</fullName>
    </recommendedName>
</protein>
<reference evidence="1 2" key="1">
    <citation type="submission" date="2018-03" db="EMBL/GenBank/DDBJ databases">
        <title>Draft Genome Sequences of the Obligatory Marine Myxobacteria Enhygromyxa salina SWB005.</title>
        <authorList>
            <person name="Poehlein A."/>
            <person name="Moghaddam J.A."/>
            <person name="Harms H."/>
            <person name="Alanjari M."/>
            <person name="Koenig G.M."/>
            <person name="Daniel R."/>
            <person name="Schaeberle T.F."/>
        </authorList>
    </citation>
    <scope>NUCLEOTIDE SEQUENCE [LARGE SCALE GENOMIC DNA]</scope>
    <source>
        <strain evidence="1 2">SWB005</strain>
    </source>
</reference>